<dbReference type="Pfam" id="PF20521">
    <property type="entry name" value="DUF6736"/>
    <property type="match status" value="1"/>
</dbReference>
<dbReference type="Proteomes" id="UP000319663">
    <property type="component" value="Unassembled WGS sequence"/>
</dbReference>
<dbReference type="InterPro" id="IPR046624">
    <property type="entry name" value="CSS2_C"/>
</dbReference>
<evidence type="ECO:0000313" key="4">
    <source>
        <dbReference type="Proteomes" id="UP000319663"/>
    </source>
</evidence>
<feature type="signal peptide" evidence="1">
    <location>
        <begin position="1"/>
        <end position="24"/>
    </location>
</feature>
<keyword evidence="1" id="KW-0732">Signal</keyword>
<name>A0A507R1C2_MONPU</name>
<keyword evidence="4" id="KW-1185">Reference proteome</keyword>
<evidence type="ECO:0000256" key="1">
    <source>
        <dbReference type="SAM" id="SignalP"/>
    </source>
</evidence>
<sequence length="179" mass="19416">MRIPSIGSVLALICSGAIIFHASAIPDLDMLKVKRDTTATDATDVSLRKIDWKLVKGGLSKVNKPLLTAATCTSAIFTVLSYYQRDNRANSCEPLWGSQGSDDGSQEINFYYYVTTTGKNCDSTAQLKTISLAIDDAWDDVHNKKYNYACIDLSHGGTWHGHLAVATTASGKDVNTMCS</sequence>
<dbReference type="AlphaFoldDB" id="A0A507R1C2"/>
<comment type="caution">
    <text evidence="3">The sequence shown here is derived from an EMBL/GenBank/DDBJ whole genome shotgun (WGS) entry which is preliminary data.</text>
</comment>
<feature type="chain" id="PRO_5021314231" description="Secreted protein CSS2 C-terminal domain-containing protein" evidence="1">
    <location>
        <begin position="25"/>
        <end position="179"/>
    </location>
</feature>
<evidence type="ECO:0000313" key="3">
    <source>
        <dbReference type="EMBL" id="TQB76275.1"/>
    </source>
</evidence>
<dbReference type="OrthoDB" id="5059029at2759"/>
<proteinExistence type="predicted"/>
<dbReference type="EMBL" id="VIFY01000011">
    <property type="protein sequence ID" value="TQB76275.1"/>
    <property type="molecule type" value="Genomic_DNA"/>
</dbReference>
<organism evidence="3 4">
    <name type="scientific">Monascus purpureus</name>
    <name type="common">Red mold</name>
    <name type="synonym">Monascus anka</name>
    <dbReference type="NCBI Taxonomy" id="5098"/>
    <lineage>
        <taxon>Eukaryota</taxon>
        <taxon>Fungi</taxon>
        <taxon>Dikarya</taxon>
        <taxon>Ascomycota</taxon>
        <taxon>Pezizomycotina</taxon>
        <taxon>Eurotiomycetes</taxon>
        <taxon>Eurotiomycetidae</taxon>
        <taxon>Eurotiales</taxon>
        <taxon>Aspergillaceae</taxon>
        <taxon>Monascus</taxon>
    </lineage>
</organism>
<reference evidence="3 4" key="1">
    <citation type="submission" date="2019-06" db="EMBL/GenBank/DDBJ databases">
        <title>Wine fermentation using esterase from Monascus purpureus.</title>
        <authorList>
            <person name="Geng C."/>
            <person name="Zhang Y."/>
        </authorList>
    </citation>
    <scope>NUCLEOTIDE SEQUENCE [LARGE SCALE GENOMIC DNA]</scope>
    <source>
        <strain evidence="3">HQ1</strain>
    </source>
</reference>
<protein>
    <recommendedName>
        <fullName evidence="2">Secreted protein CSS2 C-terminal domain-containing protein</fullName>
    </recommendedName>
</protein>
<evidence type="ECO:0000259" key="2">
    <source>
        <dbReference type="Pfam" id="PF20521"/>
    </source>
</evidence>
<feature type="domain" description="Secreted protein CSS2 C-terminal" evidence="2">
    <location>
        <begin position="69"/>
        <end position="168"/>
    </location>
</feature>
<accession>A0A507R1C2</accession>
<gene>
    <name evidence="3" type="ORF">MPDQ_000583</name>
</gene>